<evidence type="ECO:0000256" key="3">
    <source>
        <dbReference type="ARBA" id="ARBA00022723"/>
    </source>
</evidence>
<feature type="domain" description="Moybdenum cofactor oxidoreductase dimerisation" evidence="6">
    <location>
        <begin position="291"/>
        <end position="372"/>
    </location>
</feature>
<dbReference type="SUPFAM" id="SSF81296">
    <property type="entry name" value="E set domains"/>
    <property type="match status" value="1"/>
</dbReference>
<comment type="caution">
    <text evidence="7">The sequence shown here is derived from an EMBL/GenBank/DDBJ whole genome shotgun (WGS) entry which is preliminary data.</text>
</comment>
<dbReference type="InterPro" id="IPR005066">
    <property type="entry name" value="MoCF_OxRdtse_dimer"/>
</dbReference>
<gene>
    <name evidence="7" type="ORF">R7226_30005</name>
</gene>
<feature type="non-terminal residue" evidence="7">
    <location>
        <position position="1"/>
    </location>
</feature>
<proteinExistence type="predicted"/>
<dbReference type="Proteomes" id="UP001284601">
    <property type="component" value="Unassembled WGS sequence"/>
</dbReference>
<comment type="cofactor">
    <cofactor evidence="1">
        <name>Mo-molybdopterin</name>
        <dbReference type="ChEBI" id="CHEBI:71302"/>
    </cofactor>
</comment>
<dbReference type="InterPro" id="IPR036374">
    <property type="entry name" value="OxRdtase_Mopterin-bd_sf"/>
</dbReference>
<keyword evidence="2" id="KW-0500">Molybdenum</keyword>
<evidence type="ECO:0000259" key="6">
    <source>
        <dbReference type="Pfam" id="PF03404"/>
    </source>
</evidence>
<dbReference type="Gene3D" id="2.60.40.650">
    <property type="match status" value="1"/>
</dbReference>
<sequence length="384" mass="41486">TPAARAQAAAAPPAAPVPAAATPIVKPLPPEWFDPFGTNAEMRWAAAHELGYEVPAERFFVRNHTATPAIDAAGWRLRVFGSGLRRRPGQPEVAEFSLADLKRLPARTQTAFVECAGNGRSFYASQQGTPASGTQWRLGAVGVARWRGVPLAEVLERAGLKRGAVDVLPQGLDANVVSGGVDQGRVRRPLPIGKALDDALIAYEMNGQPLPPDHGFPARLIVPGWIGIASIKWLGQIEVADAPLFSPWNTTSYRLVGGDYPADSPPITNQVVKSAFELPFGAEFRRGRPALLHGRAWSGSGAPIRAVEFSDDGGRRWWRTLLHGRNQPNAWVRWSVPWLPRSAGAVELRARALDWRGNAQSATAPFNTNGYLFGAVVRHPVTVV</sequence>
<dbReference type="Gene3D" id="3.90.420.10">
    <property type="entry name" value="Oxidoreductase, molybdopterin-binding domain"/>
    <property type="match status" value="1"/>
</dbReference>
<dbReference type="PANTHER" id="PTHR19372">
    <property type="entry name" value="SULFITE REDUCTASE"/>
    <property type="match status" value="1"/>
</dbReference>
<dbReference type="InterPro" id="IPR000572">
    <property type="entry name" value="OxRdtase_Mopterin-bd_dom"/>
</dbReference>
<organism evidence="7 8">
    <name type="scientific">Conexibacter stalactiti</name>
    <dbReference type="NCBI Taxonomy" id="1940611"/>
    <lineage>
        <taxon>Bacteria</taxon>
        <taxon>Bacillati</taxon>
        <taxon>Actinomycetota</taxon>
        <taxon>Thermoleophilia</taxon>
        <taxon>Solirubrobacterales</taxon>
        <taxon>Conexibacteraceae</taxon>
        <taxon>Conexibacter</taxon>
    </lineage>
</organism>
<reference evidence="8" key="1">
    <citation type="submission" date="2023-07" db="EMBL/GenBank/DDBJ databases">
        <title>Conexibacter stalactiti sp. nov., isolated from stalactites in a lava cave and emended description of the genus Conexibacter.</title>
        <authorList>
            <person name="Lee S.D."/>
        </authorList>
    </citation>
    <scope>NUCLEOTIDE SEQUENCE [LARGE SCALE GENOMIC DNA]</scope>
    <source>
        <strain evidence="8">KCTC 39840</strain>
    </source>
</reference>
<dbReference type="InterPro" id="IPR008335">
    <property type="entry name" value="Mopterin_OxRdtase_euk"/>
</dbReference>
<feature type="domain" description="Oxidoreductase molybdopterin-binding" evidence="5">
    <location>
        <begin position="64"/>
        <end position="247"/>
    </location>
</feature>
<evidence type="ECO:0000256" key="4">
    <source>
        <dbReference type="ARBA" id="ARBA00023002"/>
    </source>
</evidence>
<dbReference type="EMBL" id="JAWSTH010000160">
    <property type="protein sequence ID" value="MDW5598633.1"/>
    <property type="molecule type" value="Genomic_DNA"/>
</dbReference>
<dbReference type="PANTHER" id="PTHR19372:SF7">
    <property type="entry name" value="SULFITE OXIDASE, MITOCHONDRIAL"/>
    <property type="match status" value="1"/>
</dbReference>
<accession>A0ABU4HZK4</accession>
<dbReference type="SUPFAM" id="SSF56524">
    <property type="entry name" value="Oxidoreductase molybdopterin-binding domain"/>
    <property type="match status" value="1"/>
</dbReference>
<dbReference type="RefSeq" id="WP_318601170.1">
    <property type="nucleotide sequence ID" value="NZ_JAWSTH010000160.1"/>
</dbReference>
<name>A0ABU4HZK4_9ACTN</name>
<dbReference type="InterPro" id="IPR014756">
    <property type="entry name" value="Ig_E-set"/>
</dbReference>
<keyword evidence="3" id="KW-0479">Metal-binding</keyword>
<evidence type="ECO:0000256" key="1">
    <source>
        <dbReference type="ARBA" id="ARBA00001924"/>
    </source>
</evidence>
<evidence type="ECO:0000259" key="5">
    <source>
        <dbReference type="Pfam" id="PF00174"/>
    </source>
</evidence>
<keyword evidence="8" id="KW-1185">Reference proteome</keyword>
<protein>
    <submittedName>
        <fullName evidence="7">Sulfite oxidase</fullName>
    </submittedName>
</protein>
<evidence type="ECO:0000313" key="8">
    <source>
        <dbReference type="Proteomes" id="UP001284601"/>
    </source>
</evidence>
<evidence type="ECO:0000256" key="2">
    <source>
        <dbReference type="ARBA" id="ARBA00022505"/>
    </source>
</evidence>
<dbReference type="PRINTS" id="PR00407">
    <property type="entry name" value="EUMOPTERIN"/>
</dbReference>
<dbReference type="CDD" id="cd02110">
    <property type="entry name" value="SO_family_Moco_dimer"/>
    <property type="match status" value="1"/>
</dbReference>
<dbReference type="Pfam" id="PF03404">
    <property type="entry name" value="Mo-co_dimer"/>
    <property type="match status" value="1"/>
</dbReference>
<keyword evidence="4" id="KW-0560">Oxidoreductase</keyword>
<dbReference type="Pfam" id="PF00174">
    <property type="entry name" value="Oxidored_molyb"/>
    <property type="match status" value="1"/>
</dbReference>
<evidence type="ECO:0000313" key="7">
    <source>
        <dbReference type="EMBL" id="MDW5598633.1"/>
    </source>
</evidence>